<organism evidence="3 4">
    <name type="scientific">Rubellimicrobium roseum</name>
    <dbReference type="NCBI Taxonomy" id="687525"/>
    <lineage>
        <taxon>Bacteria</taxon>
        <taxon>Pseudomonadati</taxon>
        <taxon>Pseudomonadota</taxon>
        <taxon>Alphaproteobacteria</taxon>
        <taxon>Rhodobacterales</taxon>
        <taxon>Roseobacteraceae</taxon>
        <taxon>Rubellimicrobium</taxon>
    </lineage>
</organism>
<comment type="caution">
    <text evidence="3">The sequence shown here is derived from an EMBL/GenBank/DDBJ whole genome shotgun (WGS) entry which is preliminary data.</text>
</comment>
<dbReference type="InterPro" id="IPR050259">
    <property type="entry name" value="SDR"/>
</dbReference>
<dbReference type="Pfam" id="PF00106">
    <property type="entry name" value="adh_short"/>
    <property type="match status" value="1"/>
</dbReference>
<dbReference type="RefSeq" id="WP_139083219.1">
    <property type="nucleotide sequence ID" value="NZ_VDFV01000044.1"/>
</dbReference>
<comment type="similarity">
    <text evidence="1 2">Belongs to the short-chain dehydrogenases/reductases (SDR) family.</text>
</comment>
<name>A0A5C4NC79_9RHOB</name>
<gene>
    <name evidence="3" type="ORF">FHG71_18690</name>
</gene>
<proteinExistence type="inferred from homology"/>
<reference evidence="3 4" key="1">
    <citation type="submission" date="2019-06" db="EMBL/GenBank/DDBJ databases">
        <authorList>
            <person name="Jiang L."/>
        </authorList>
    </citation>
    <scope>NUCLEOTIDE SEQUENCE [LARGE SCALE GENOMIC DNA]</scope>
    <source>
        <strain evidence="3 4">YIM 48858</strain>
    </source>
</reference>
<evidence type="ECO:0000313" key="3">
    <source>
        <dbReference type="EMBL" id="TNC64205.1"/>
    </source>
</evidence>
<accession>A0A5C4NC79</accession>
<dbReference type="AlphaFoldDB" id="A0A5C4NC79"/>
<dbReference type="PRINTS" id="PR00080">
    <property type="entry name" value="SDRFAMILY"/>
</dbReference>
<evidence type="ECO:0000256" key="2">
    <source>
        <dbReference type="RuleBase" id="RU000363"/>
    </source>
</evidence>
<dbReference type="PANTHER" id="PTHR42879:SF2">
    <property type="entry name" value="3-OXOACYL-[ACYL-CARRIER-PROTEIN] REDUCTASE FABG"/>
    <property type="match status" value="1"/>
</dbReference>
<dbReference type="Proteomes" id="UP000305709">
    <property type="component" value="Unassembled WGS sequence"/>
</dbReference>
<keyword evidence="4" id="KW-1185">Reference proteome</keyword>
<dbReference type="PANTHER" id="PTHR42879">
    <property type="entry name" value="3-OXOACYL-(ACYL-CARRIER-PROTEIN) REDUCTASE"/>
    <property type="match status" value="1"/>
</dbReference>
<evidence type="ECO:0000313" key="4">
    <source>
        <dbReference type="Proteomes" id="UP000305709"/>
    </source>
</evidence>
<dbReference type="Gene3D" id="3.40.50.720">
    <property type="entry name" value="NAD(P)-binding Rossmann-like Domain"/>
    <property type="match status" value="1"/>
</dbReference>
<dbReference type="InterPro" id="IPR036291">
    <property type="entry name" value="NAD(P)-bd_dom_sf"/>
</dbReference>
<protein>
    <submittedName>
        <fullName evidence="3">SDR family NAD(P)-dependent oxidoreductase</fullName>
    </submittedName>
</protein>
<sequence length="227" mass="24054">MASISTSPSRMALVTGANRGLGRATAAALAAEGTEVWLGVRDSAAGEEVARDIGRGVRVITMDLDRPETLARLPEVTGPLDILVNNAGLAHVTPMIEDPEGFGTQMRVMVHSPYELIRLYAPGMAERGWGRIVNISSIAGSFGAGLPGPNAYGVAKAALNALTLALSRQLPPSIKINAMCPGWMRTRMGREDADEPEVAARHVMRLATLPDDGPTGGFFKDGQPQLW</sequence>
<dbReference type="InterPro" id="IPR002347">
    <property type="entry name" value="SDR_fam"/>
</dbReference>
<evidence type="ECO:0000256" key="1">
    <source>
        <dbReference type="ARBA" id="ARBA00006484"/>
    </source>
</evidence>
<dbReference type="OrthoDB" id="7593130at2"/>
<dbReference type="PRINTS" id="PR00081">
    <property type="entry name" value="GDHRDH"/>
</dbReference>
<dbReference type="SUPFAM" id="SSF51735">
    <property type="entry name" value="NAD(P)-binding Rossmann-fold domains"/>
    <property type="match status" value="1"/>
</dbReference>
<dbReference type="EMBL" id="VDFV01000044">
    <property type="protein sequence ID" value="TNC64205.1"/>
    <property type="molecule type" value="Genomic_DNA"/>
</dbReference>